<accession>A0A0S4LM25</accession>
<feature type="transmembrane region" description="Helical" evidence="1">
    <location>
        <begin position="26"/>
        <end position="43"/>
    </location>
</feature>
<dbReference type="InterPro" id="IPR037001">
    <property type="entry name" value="NH3/CH4_mOase_suA_sf"/>
</dbReference>
<feature type="transmembrane region" description="Helical" evidence="1">
    <location>
        <begin position="63"/>
        <end position="82"/>
    </location>
</feature>
<feature type="transmembrane region" description="Helical" evidence="1">
    <location>
        <begin position="121"/>
        <end position="140"/>
    </location>
</feature>
<dbReference type="AlphaFoldDB" id="A0A0S4LM25"/>
<feature type="transmembrane region" description="Helical" evidence="1">
    <location>
        <begin position="218"/>
        <end position="238"/>
    </location>
</feature>
<organism evidence="2 3">
    <name type="scientific">Candidatus Nitrospira nitrificans</name>
    <dbReference type="NCBI Taxonomy" id="1742973"/>
    <lineage>
        <taxon>Bacteria</taxon>
        <taxon>Pseudomonadati</taxon>
        <taxon>Nitrospirota</taxon>
        <taxon>Nitrospiria</taxon>
        <taxon>Nitrospirales</taxon>
        <taxon>Nitrospiraceae</taxon>
        <taxon>Nitrospira</taxon>
    </lineage>
</organism>
<keyword evidence="1" id="KW-1133">Transmembrane helix</keyword>
<dbReference type="GO" id="GO:0015049">
    <property type="term" value="F:methane monooxygenase [NAD(P)H] activity"/>
    <property type="evidence" value="ECO:0007669"/>
    <property type="project" value="UniProtKB-EC"/>
</dbReference>
<dbReference type="OrthoDB" id="9771627at2"/>
<name>A0A0S4LM25_9BACT</name>
<dbReference type="NCBIfam" id="TIGR03080">
    <property type="entry name" value="CH4_NH3mon_ox_A"/>
    <property type="match status" value="1"/>
</dbReference>
<dbReference type="EC" id="1.14.13.25" evidence="2"/>
<dbReference type="Gene3D" id="1.20.1450.10">
    <property type="entry name" value="Ammonia/particulate methane monooxygenase, subunit A"/>
    <property type="match status" value="1"/>
</dbReference>
<protein>
    <submittedName>
        <fullName evidence="2">Ammonia monooxygenase, subunit A</fullName>
        <ecNumber evidence="2">1.14.13.25</ecNumber>
    </submittedName>
</protein>
<feature type="transmembrane region" description="Helical" evidence="1">
    <location>
        <begin position="145"/>
        <end position="163"/>
    </location>
</feature>
<dbReference type="Proteomes" id="UP000198736">
    <property type="component" value="Unassembled WGS sequence"/>
</dbReference>
<keyword evidence="1" id="KW-0812">Transmembrane</keyword>
<dbReference type="RefSeq" id="WP_090900649.1">
    <property type="nucleotide sequence ID" value="NZ_CZPZ01000032.1"/>
</dbReference>
<proteinExistence type="predicted"/>
<evidence type="ECO:0000256" key="1">
    <source>
        <dbReference type="SAM" id="Phobius"/>
    </source>
</evidence>
<feature type="transmembrane region" description="Helical" evidence="1">
    <location>
        <begin position="94"/>
        <end position="115"/>
    </location>
</feature>
<keyword evidence="2" id="KW-0503">Monooxygenase</keyword>
<evidence type="ECO:0000313" key="2">
    <source>
        <dbReference type="EMBL" id="CUS38627.1"/>
    </source>
</evidence>
<evidence type="ECO:0000313" key="3">
    <source>
        <dbReference type="Proteomes" id="UP000198736"/>
    </source>
</evidence>
<reference evidence="3" key="1">
    <citation type="submission" date="2015-10" db="EMBL/GenBank/DDBJ databases">
        <authorList>
            <person name="Luecker S."/>
            <person name="Luecker S."/>
        </authorList>
    </citation>
    <scope>NUCLEOTIDE SEQUENCE [LARGE SCALE GENOMIC DNA]</scope>
</reference>
<dbReference type="InterPro" id="IPR003393">
    <property type="entry name" value="NH3_CH4_mOase_A"/>
</dbReference>
<sequence>MFRTDEIIKAAKLPPEGVAMSRKIDYIYFIPILFVTIVGTFHMHTALLCGDWDFWLDWKDRQWWPIVTPVTLITFCAALQYYNWVNYRQPFGATLCILALGAGKWIAVYTSWWWWSNYPPNFVMPATAIPGALVLDIVLLLTRNWTLTAVIGAWMFAALFYPSNWPIFAYSHTPLVVDGALLSWADYMGFMYVRTGTPEYIRMIEVGSLRTFGGHSTMISAFFSAFASSLTYIVWWQFGKFFCTSYFYITDDRQRTTKVYDVFAYATLGPQGDKAKLSGGKA</sequence>
<dbReference type="Pfam" id="PF02461">
    <property type="entry name" value="AMO"/>
    <property type="match status" value="1"/>
</dbReference>
<keyword evidence="1" id="KW-0472">Membrane</keyword>
<dbReference type="NCBIfam" id="NF041557">
    <property type="entry name" value="AmoA_BACT"/>
    <property type="match status" value="1"/>
</dbReference>
<keyword evidence="3" id="KW-1185">Reference proteome</keyword>
<keyword evidence="2" id="KW-0560">Oxidoreductase</keyword>
<gene>
    <name evidence="2" type="primary">amoA</name>
    <name evidence="2" type="ORF">COMA2_50177</name>
</gene>
<dbReference type="STRING" id="1742973.COMA2_50177"/>
<dbReference type="EMBL" id="CZPZ01000032">
    <property type="protein sequence ID" value="CUS38627.1"/>
    <property type="molecule type" value="Genomic_DNA"/>
</dbReference>